<comment type="subunit">
    <text evidence="4">Binds to mitochondrial small subunit 15S rRNA.</text>
</comment>
<keyword evidence="2" id="KW-0677">Repeat</keyword>
<accession>A0ABR3QE20</accession>
<dbReference type="Proteomes" id="UP001565368">
    <property type="component" value="Unassembled WGS sequence"/>
</dbReference>
<feature type="region of interest" description="Disordered" evidence="6">
    <location>
        <begin position="586"/>
        <end position="617"/>
    </location>
</feature>
<dbReference type="RefSeq" id="XP_069212909.1">
    <property type="nucleotide sequence ID" value="XM_069349365.1"/>
</dbReference>
<evidence type="ECO:0000256" key="1">
    <source>
        <dbReference type="ARBA" id="ARBA00006192"/>
    </source>
</evidence>
<keyword evidence="8" id="KW-1185">Reference proteome</keyword>
<feature type="region of interest" description="Disordered" evidence="6">
    <location>
        <begin position="66"/>
        <end position="107"/>
    </location>
</feature>
<dbReference type="InterPro" id="IPR011990">
    <property type="entry name" value="TPR-like_helical_dom_sf"/>
</dbReference>
<comment type="caution">
    <text evidence="7">The sequence shown here is derived from an EMBL/GenBank/DDBJ whole genome shotgun (WGS) entry which is preliminary data.</text>
</comment>
<feature type="repeat" description="PPR" evidence="5">
    <location>
        <begin position="714"/>
        <end position="744"/>
    </location>
</feature>
<gene>
    <name evidence="7" type="ORF">Q8F55_000714</name>
</gene>
<evidence type="ECO:0000256" key="4">
    <source>
        <dbReference type="ARBA" id="ARBA00044511"/>
    </source>
</evidence>
<evidence type="ECO:0000256" key="3">
    <source>
        <dbReference type="ARBA" id="ARBA00044493"/>
    </source>
</evidence>
<sequence length="908" mass="97648">MLTAATSRQGARLAPRLVAAVHPSFCQALPAESSRQAQDRLAPALLARRYSAAAALAVPMSHGHFVGSSSSSSVDPSPPRALPTVAAPKRPQAAPSAPAPDPDLDAPLTAGERFRRHMAKDPVAALLSLAGLSEAELETVDASALGTLLFKLNEAAAADPTLASTVRVEDVTAALSVVRALIHARPSVDNSTRDAFLGRALHGKILRAFLRACIRFNVSPLAVEVFAERMDDQLRSGRTIVDVDGFALDLASAREWNLAATIFSKPSPSLPSSLFTATVVTTAMTANLHLRRPAVTVGMFELLDPELATAETFNALTQAQLQLGRLDDARLAIQAAKACGISPEEQQVAILRGYRTLGYDADVEHRARRDLAKLGLSPTAPFLNALMRLRIDAGDLKGAEAILGEFHFNGTRSGVEPIGDTIVVALSIASRRGDLQRLHALWDSLAEHPTAVSDHAVAQLCRALGRLDLVDQACAVFESSIHHTPSPWPLPASFRPSIKTANVVLELATSTGEYDGLVRIAQLMREASIRPDAHTVKVVLEFARRNLASSPTTLAKLLREMLGRVSDAHASVDQLDVVLAEAVRTATHHGRRAQPTTYLEPPPSMEPSTDPTGGLEPRGKLKRLLNAVINSLREGGHQGTARSLANRILYDSLALDGARDIPPARQVWNALVLRGYRAEHTHLFALLNGYAQIGAMAQAEDVAALARESGVPTSRAMYNALIGGWARAGNLEHARALYDQAKRSPEFDVSTLSVMVRGYSANGQPDNAVAVAREDLAIVTPDLRCLGVVADAIRMAQDVPGAIFFLAGATELSVPDGGKGWKLDPDSRRLVRRCLNYLSKMETAERIDSRGREAIELGRAMLEYDKLRAGIHKPTLDKHNRHALTSHFDAPQRPNIAIREEAPEPPTQ</sequence>
<dbReference type="GeneID" id="95981757"/>
<reference evidence="7 8" key="1">
    <citation type="submission" date="2023-08" db="EMBL/GenBank/DDBJ databases">
        <title>Annotated Genome Sequence of Vanrija albida AlHP1.</title>
        <authorList>
            <person name="Herzog R."/>
        </authorList>
    </citation>
    <scope>NUCLEOTIDE SEQUENCE [LARGE SCALE GENOMIC DNA]</scope>
    <source>
        <strain evidence="7 8">AlHP1</strain>
    </source>
</reference>
<evidence type="ECO:0000313" key="8">
    <source>
        <dbReference type="Proteomes" id="UP001565368"/>
    </source>
</evidence>
<dbReference type="Pfam" id="PF01535">
    <property type="entry name" value="PPR"/>
    <property type="match status" value="1"/>
</dbReference>
<dbReference type="PANTHER" id="PTHR47447:SF17">
    <property type="entry name" value="OS12G0638900 PROTEIN"/>
    <property type="match status" value="1"/>
</dbReference>
<evidence type="ECO:0000256" key="5">
    <source>
        <dbReference type="PROSITE-ProRule" id="PRU00708"/>
    </source>
</evidence>
<dbReference type="PROSITE" id="PS51375">
    <property type="entry name" value="PPR"/>
    <property type="match status" value="1"/>
</dbReference>
<dbReference type="EMBL" id="JBBXJM010000001">
    <property type="protein sequence ID" value="KAL1412965.1"/>
    <property type="molecule type" value="Genomic_DNA"/>
</dbReference>
<organism evidence="7 8">
    <name type="scientific">Vanrija albida</name>
    <dbReference type="NCBI Taxonomy" id="181172"/>
    <lineage>
        <taxon>Eukaryota</taxon>
        <taxon>Fungi</taxon>
        <taxon>Dikarya</taxon>
        <taxon>Basidiomycota</taxon>
        <taxon>Agaricomycotina</taxon>
        <taxon>Tremellomycetes</taxon>
        <taxon>Trichosporonales</taxon>
        <taxon>Trichosporonaceae</taxon>
        <taxon>Vanrija</taxon>
    </lineage>
</organism>
<dbReference type="Gene3D" id="1.25.40.10">
    <property type="entry name" value="Tetratricopeptide repeat domain"/>
    <property type="match status" value="2"/>
</dbReference>
<dbReference type="PANTHER" id="PTHR47447">
    <property type="entry name" value="OS03G0856100 PROTEIN"/>
    <property type="match status" value="1"/>
</dbReference>
<evidence type="ECO:0000256" key="6">
    <source>
        <dbReference type="SAM" id="MobiDB-lite"/>
    </source>
</evidence>
<name>A0ABR3QE20_9TREE</name>
<comment type="function">
    <text evidence="3">Regulates mitochondrial small subunit maturation by controlling 15S rRNA 5'-end processing. Localizes to the 5' precursor of the 15S rRNA in a position that is subsequently occupied by mS47 in the mature yeast mtSSU. Uses structure and sequence-specific RNA recognition, binding to a single-stranded region of the precursor and specifically recognizing bases -6 to -1. The exchange of Ccm1 for mS47 is coupled to the irreversible removal of precursor rRNA that is accompanied by conformational changes of the mitoribosomal proteins uS5m and mS26. These conformational changes signal completion of 5'-end rRNA processing through protection of the mature 5'-end of the 15S rRNA and stabilization of mS47. The removal of the 5' precursor together with the dissociation of Ccm1 may be catalyzed by the 5'-3' exoribonuclease Pet127. Involved in the specific removal of group I introns in mitochondrial encoded transcripts.</text>
</comment>
<feature type="region of interest" description="Disordered" evidence="6">
    <location>
        <begin position="879"/>
        <end position="908"/>
    </location>
</feature>
<evidence type="ECO:0000256" key="2">
    <source>
        <dbReference type="ARBA" id="ARBA00022737"/>
    </source>
</evidence>
<dbReference type="InterPro" id="IPR002885">
    <property type="entry name" value="PPR_rpt"/>
</dbReference>
<proteinExistence type="inferred from homology"/>
<feature type="compositionally biased region" description="Low complexity" evidence="6">
    <location>
        <begin position="86"/>
        <end position="96"/>
    </location>
</feature>
<protein>
    <recommendedName>
        <fullName evidence="9">Pentacotripeptide-repeat region of PRORP domain-containing protein</fullName>
    </recommendedName>
</protein>
<dbReference type="NCBIfam" id="TIGR00756">
    <property type="entry name" value="PPR"/>
    <property type="match status" value="1"/>
</dbReference>
<evidence type="ECO:0000313" key="7">
    <source>
        <dbReference type="EMBL" id="KAL1412965.1"/>
    </source>
</evidence>
<evidence type="ECO:0008006" key="9">
    <source>
        <dbReference type="Google" id="ProtNLM"/>
    </source>
</evidence>
<comment type="similarity">
    <text evidence="1">Belongs to the CCM1 family.</text>
</comment>